<dbReference type="AlphaFoldDB" id="A0A7H4PML0"/>
<dbReference type="EMBL" id="UGMS01000004">
    <property type="protein sequence ID" value="STW79633.1"/>
    <property type="molecule type" value="Genomic_DNA"/>
</dbReference>
<dbReference type="InterPro" id="IPR001135">
    <property type="entry name" value="NADH_Q_OxRdtase_suD"/>
</dbReference>
<keyword evidence="1" id="KW-0560">Oxidoreductase</keyword>
<gene>
    <name evidence="3" type="primary">hycE_3</name>
    <name evidence="3" type="ORF">NCTC11685_06964</name>
</gene>
<organism evidence="3 4">
    <name type="scientific">Klebsiella michiganensis</name>
    <dbReference type="NCBI Taxonomy" id="1134687"/>
    <lineage>
        <taxon>Bacteria</taxon>
        <taxon>Pseudomonadati</taxon>
        <taxon>Pseudomonadota</taxon>
        <taxon>Gammaproteobacteria</taxon>
        <taxon>Enterobacterales</taxon>
        <taxon>Enterobacteriaceae</taxon>
        <taxon>Klebsiella/Raoultella group</taxon>
        <taxon>Klebsiella</taxon>
    </lineage>
</organism>
<proteinExistence type="predicted"/>
<evidence type="ECO:0000259" key="2">
    <source>
        <dbReference type="Pfam" id="PF00346"/>
    </source>
</evidence>
<dbReference type="PANTHER" id="PTHR43485:SF1">
    <property type="entry name" value="FORMATE HYDROGENLYASE SUBUNIT 5-RELATED"/>
    <property type="match status" value="1"/>
</dbReference>
<evidence type="ECO:0000313" key="3">
    <source>
        <dbReference type="EMBL" id="STW79633.1"/>
    </source>
</evidence>
<feature type="domain" description="NADH-quinone oxidoreductase subunit D" evidence="2">
    <location>
        <begin position="1"/>
        <end position="73"/>
    </location>
</feature>
<dbReference type="GO" id="GO:0016651">
    <property type="term" value="F:oxidoreductase activity, acting on NAD(P)H"/>
    <property type="evidence" value="ECO:0007669"/>
    <property type="project" value="InterPro"/>
</dbReference>
<dbReference type="GO" id="GO:0048038">
    <property type="term" value="F:quinone binding"/>
    <property type="evidence" value="ECO:0007669"/>
    <property type="project" value="InterPro"/>
</dbReference>
<dbReference type="Proteomes" id="UP000254863">
    <property type="component" value="Unassembled WGS sequence"/>
</dbReference>
<dbReference type="PANTHER" id="PTHR43485">
    <property type="entry name" value="HYDROGENASE-4 COMPONENT G"/>
    <property type="match status" value="1"/>
</dbReference>
<comment type="caution">
    <text evidence="3">The sequence shown here is derived from an EMBL/GenBank/DDBJ whole genome shotgun (WGS) entry which is preliminary data.</text>
</comment>
<accession>A0A7H4PML0</accession>
<dbReference type="SUPFAM" id="SSF56762">
    <property type="entry name" value="HydB/Nqo4-like"/>
    <property type="match status" value="1"/>
</dbReference>
<sequence length="146" mass="16546">MVRASGHARDTRADHPFVGYGLLPMEVHSEQGCDVISRLKVRINEVYTALNMIDFGLDNLPGGPLMVEGFTYIPHRFALGFSEAPRGDDIHWSMTGDNQKLYRWRCRGGDLRQLADPALYAARQYRLRRAADYRQPRTRATPAPTA</sequence>
<dbReference type="InterPro" id="IPR052197">
    <property type="entry name" value="ComplexI_49kDa-like"/>
</dbReference>
<dbReference type="GO" id="GO:0016829">
    <property type="term" value="F:lyase activity"/>
    <property type="evidence" value="ECO:0007669"/>
    <property type="project" value="UniProtKB-KW"/>
</dbReference>
<name>A0A7H4PML0_9ENTR</name>
<keyword evidence="3" id="KW-0456">Lyase</keyword>
<dbReference type="Gene3D" id="1.10.645.10">
    <property type="entry name" value="Cytochrome-c3 Hydrogenase, chain B"/>
    <property type="match status" value="1"/>
</dbReference>
<protein>
    <submittedName>
        <fullName evidence="3">Formate hydrogenlyase subunit 5</fullName>
    </submittedName>
</protein>
<dbReference type="InterPro" id="IPR029014">
    <property type="entry name" value="NiFe-Hase_large"/>
</dbReference>
<dbReference type="GO" id="GO:0051287">
    <property type="term" value="F:NAD binding"/>
    <property type="evidence" value="ECO:0007669"/>
    <property type="project" value="InterPro"/>
</dbReference>
<dbReference type="Pfam" id="PF00346">
    <property type="entry name" value="Complex1_49kDa"/>
    <property type="match status" value="1"/>
</dbReference>
<evidence type="ECO:0000313" key="4">
    <source>
        <dbReference type="Proteomes" id="UP000254863"/>
    </source>
</evidence>
<reference evidence="3 4" key="1">
    <citation type="submission" date="2018-06" db="EMBL/GenBank/DDBJ databases">
        <authorList>
            <consortium name="Pathogen Informatics"/>
            <person name="Doyle S."/>
        </authorList>
    </citation>
    <scope>NUCLEOTIDE SEQUENCE [LARGE SCALE GENOMIC DNA]</scope>
    <source>
        <strain evidence="3 4">NCTC11685</strain>
    </source>
</reference>
<evidence type="ECO:0000256" key="1">
    <source>
        <dbReference type="ARBA" id="ARBA00023002"/>
    </source>
</evidence>